<dbReference type="Proteomes" id="UP001249851">
    <property type="component" value="Unassembled WGS sequence"/>
</dbReference>
<dbReference type="GO" id="GO:0005524">
    <property type="term" value="F:ATP binding"/>
    <property type="evidence" value="ECO:0007669"/>
    <property type="project" value="UniProtKB-UniRule"/>
</dbReference>
<keyword evidence="2 4" id="KW-0547">Nucleotide-binding</keyword>
<dbReference type="InterPro" id="IPR039812">
    <property type="entry name" value="Vesicle-fus_ATPase"/>
</dbReference>
<dbReference type="SMART" id="SM00382">
    <property type="entry name" value="AAA"/>
    <property type="match status" value="1"/>
</dbReference>
<dbReference type="Gene3D" id="1.10.8.60">
    <property type="match status" value="2"/>
</dbReference>
<dbReference type="InterPro" id="IPR054419">
    <property type="entry name" value="NSF_ATPase_lid"/>
</dbReference>
<comment type="caution">
    <text evidence="6">The sequence shown here is derived from an EMBL/GenBank/DDBJ whole genome shotgun (WGS) entry which is preliminary data.</text>
</comment>
<evidence type="ECO:0000256" key="3">
    <source>
        <dbReference type="ARBA" id="ARBA00022840"/>
    </source>
</evidence>
<protein>
    <recommendedName>
        <fullName evidence="4">Vesicle-fusing ATPase</fullName>
        <ecNumber evidence="4">3.6.4.6</ecNumber>
    </recommendedName>
</protein>
<comment type="similarity">
    <text evidence="1 4">Belongs to the AAA ATPase family.</text>
</comment>
<keyword evidence="4" id="KW-0813">Transport</keyword>
<dbReference type="Pfam" id="PF21964">
    <property type="entry name" value="NSF_ATPase_lid"/>
    <property type="match status" value="1"/>
</dbReference>
<evidence type="ECO:0000259" key="5">
    <source>
        <dbReference type="SMART" id="SM00382"/>
    </source>
</evidence>
<dbReference type="PANTHER" id="PTHR23078:SF3">
    <property type="entry name" value="VESICLE-FUSING ATPASE"/>
    <property type="match status" value="1"/>
</dbReference>
<dbReference type="InterPro" id="IPR003959">
    <property type="entry name" value="ATPase_AAA_core"/>
</dbReference>
<keyword evidence="4" id="KW-0378">Hydrolase</keyword>
<comment type="cofactor">
    <cofactor evidence="4">
        <name>Mg(2+)</name>
        <dbReference type="ChEBI" id="CHEBI:18420"/>
    </cofactor>
    <text evidence="4">Binds 1 Mg(2+) ion per subunit.</text>
</comment>
<dbReference type="FunFam" id="3.40.50.300:FF:000166">
    <property type="entry name" value="vesicle-fusing ATPase isoform X1"/>
    <property type="match status" value="1"/>
</dbReference>
<dbReference type="SUPFAM" id="SSF52540">
    <property type="entry name" value="P-loop containing nucleoside triphosphate hydrolases"/>
    <property type="match status" value="2"/>
</dbReference>
<keyword evidence="4" id="KW-0931">ER-Golgi transport</keyword>
<reference evidence="6" key="1">
    <citation type="journal article" date="2023" name="G3 (Bethesda)">
        <title>Whole genome assembly and annotation of the endangered Caribbean coral Acropora cervicornis.</title>
        <authorList>
            <person name="Selwyn J.D."/>
            <person name="Vollmer S.V."/>
        </authorList>
    </citation>
    <scope>NUCLEOTIDE SEQUENCE</scope>
    <source>
        <strain evidence="6">K2</strain>
    </source>
</reference>
<dbReference type="GO" id="GO:0035494">
    <property type="term" value="P:SNARE complex disassembly"/>
    <property type="evidence" value="ECO:0007669"/>
    <property type="project" value="InterPro"/>
</dbReference>
<feature type="domain" description="AAA+ ATPase" evidence="5">
    <location>
        <begin position="160"/>
        <end position="296"/>
    </location>
</feature>
<dbReference type="Pfam" id="PF17862">
    <property type="entry name" value="AAA_lid_3"/>
    <property type="match status" value="1"/>
</dbReference>
<keyword evidence="4" id="KW-0653">Protein transport</keyword>
<reference evidence="6" key="2">
    <citation type="journal article" date="2023" name="Science">
        <title>Genomic signatures of disease resistance in endangered staghorn corals.</title>
        <authorList>
            <person name="Vollmer S.V."/>
            <person name="Selwyn J.D."/>
            <person name="Despard B.A."/>
            <person name="Roesel C.L."/>
        </authorList>
    </citation>
    <scope>NUCLEOTIDE SEQUENCE</scope>
    <source>
        <strain evidence="6">K2</strain>
    </source>
</reference>
<dbReference type="GO" id="GO:0043001">
    <property type="term" value="P:Golgi to plasma membrane protein transport"/>
    <property type="evidence" value="ECO:0007669"/>
    <property type="project" value="TreeGrafter"/>
</dbReference>
<dbReference type="AlphaFoldDB" id="A0AAD9UZJ8"/>
<keyword evidence="3 4" id="KW-0067">ATP-binding</keyword>
<keyword evidence="4" id="KW-0963">Cytoplasm</keyword>
<keyword evidence="4" id="KW-0460">Magnesium</keyword>
<comment type="catalytic activity">
    <reaction evidence="4">
        <text>ATP + H2O = ADP + phosphate + H(+)</text>
        <dbReference type="Rhea" id="RHEA:13065"/>
        <dbReference type="ChEBI" id="CHEBI:15377"/>
        <dbReference type="ChEBI" id="CHEBI:15378"/>
        <dbReference type="ChEBI" id="CHEBI:30616"/>
        <dbReference type="ChEBI" id="CHEBI:43474"/>
        <dbReference type="ChEBI" id="CHEBI:456216"/>
        <dbReference type="EC" id="3.6.4.6"/>
    </reaction>
</comment>
<evidence type="ECO:0000256" key="2">
    <source>
        <dbReference type="ARBA" id="ARBA00022741"/>
    </source>
</evidence>
<accession>A0AAD9UZJ8</accession>
<dbReference type="Pfam" id="PF00004">
    <property type="entry name" value="AAA"/>
    <property type="match status" value="1"/>
</dbReference>
<dbReference type="GO" id="GO:0006891">
    <property type="term" value="P:intra-Golgi vesicle-mediated transport"/>
    <property type="evidence" value="ECO:0007669"/>
    <property type="project" value="TreeGrafter"/>
</dbReference>
<keyword evidence="4" id="KW-0479">Metal-binding</keyword>
<evidence type="ECO:0000313" key="7">
    <source>
        <dbReference type="Proteomes" id="UP001249851"/>
    </source>
</evidence>
<dbReference type="PANTHER" id="PTHR23078">
    <property type="entry name" value="VESICULAR-FUSION PROTEIN NSF"/>
    <property type="match status" value="1"/>
</dbReference>
<evidence type="ECO:0000256" key="1">
    <source>
        <dbReference type="ARBA" id="ARBA00006914"/>
    </source>
</evidence>
<keyword evidence="7" id="KW-1185">Reference proteome</keyword>
<dbReference type="EC" id="3.6.4.6" evidence="4"/>
<evidence type="ECO:0000256" key="4">
    <source>
        <dbReference type="RuleBase" id="RU367045"/>
    </source>
</evidence>
<comment type="subcellular location">
    <subcellularLocation>
        <location evidence="4">Cytoplasm</location>
    </subcellularLocation>
</comment>
<dbReference type="GO" id="GO:0046872">
    <property type="term" value="F:metal ion binding"/>
    <property type="evidence" value="ECO:0007669"/>
    <property type="project" value="UniProtKB-UniRule"/>
</dbReference>
<comment type="function">
    <text evidence="4">Required for vesicle-mediated transport. Catalyzes the fusion of transport vesicles within the Golgi cisternae. Is also required for transport from the endoplasmic reticulum to the Golgi stack. Seems to function as a fusion protein required for the delivery of cargo proteins to all compartments of the Golgi stack independent of vesicle origin.</text>
</comment>
<gene>
    <name evidence="6" type="ORF">P5673_022586</name>
</gene>
<dbReference type="EMBL" id="JARQWQ010000061">
    <property type="protein sequence ID" value="KAK2555572.1"/>
    <property type="molecule type" value="Genomic_DNA"/>
</dbReference>
<dbReference type="GO" id="GO:0005795">
    <property type="term" value="C:Golgi stack"/>
    <property type="evidence" value="ECO:0007669"/>
    <property type="project" value="TreeGrafter"/>
</dbReference>
<dbReference type="InterPro" id="IPR003593">
    <property type="entry name" value="AAA+_ATPase"/>
</dbReference>
<dbReference type="Gene3D" id="3.40.50.300">
    <property type="entry name" value="P-loop containing nucleotide triphosphate hydrolases"/>
    <property type="match status" value="1"/>
</dbReference>
<name>A0AAD9UZJ8_ACRCE</name>
<dbReference type="FunFam" id="1.10.8.60:FF:000026">
    <property type="entry name" value="vesicle-fusing ATPase isoform X1"/>
    <property type="match status" value="1"/>
</dbReference>
<dbReference type="GO" id="GO:0016887">
    <property type="term" value="F:ATP hydrolysis activity"/>
    <property type="evidence" value="ECO:0007669"/>
    <property type="project" value="InterPro"/>
</dbReference>
<proteinExistence type="inferred from homology"/>
<dbReference type="InterPro" id="IPR027417">
    <property type="entry name" value="P-loop_NTPase"/>
</dbReference>
<dbReference type="InterPro" id="IPR041569">
    <property type="entry name" value="AAA_lid_3"/>
</dbReference>
<organism evidence="6 7">
    <name type="scientific">Acropora cervicornis</name>
    <name type="common">Staghorn coral</name>
    <dbReference type="NCBI Taxonomy" id="6130"/>
    <lineage>
        <taxon>Eukaryota</taxon>
        <taxon>Metazoa</taxon>
        <taxon>Cnidaria</taxon>
        <taxon>Anthozoa</taxon>
        <taxon>Hexacorallia</taxon>
        <taxon>Scleractinia</taxon>
        <taxon>Astrocoeniina</taxon>
        <taxon>Acroporidae</taxon>
        <taxon>Acropora</taxon>
    </lineage>
</organism>
<evidence type="ECO:0000313" key="6">
    <source>
        <dbReference type="EMBL" id="KAK2555572.1"/>
    </source>
</evidence>
<sequence length="367" mass="41496">MRGEFVKRRLHLEVVDKLGLPDENRRVQILQLHTAKMKELKLLETDVDLTDVAARTKNYTGAEIEGLVRAALSTAVSRFIQLNTNFEISIDPEAVENIVIRQEDFYYALGYDIKPAFGRSDDNLDVYVANGIVPWSNQVQRLLDDGRLLFDQTRTQDITGPITVLLEGPVGSGKTTLAVQMALNSDFPFVKMCSPENMIGFIKSAKCQTIKKIFDDADKSELSCIIVDDIERLLDYVAIGPRFSNTVLQALLVLLKKKLRKARKLTVIGTTSCRDVLETMGIVEAFNTVIHVSSLSSIDHLKAVFQEVKLFDADEIKQIERNIGQQRLFVGIKKLLVMAEMAVQTNKRDRVDKFLSLLEDEKWYTII</sequence>